<dbReference type="GO" id="GO:0000221">
    <property type="term" value="C:vacuolar proton-transporting V-type ATPase, V1 domain"/>
    <property type="evidence" value="ECO:0007669"/>
    <property type="project" value="TreeGrafter"/>
</dbReference>
<evidence type="ECO:0000256" key="2">
    <source>
        <dbReference type="ARBA" id="ARBA00022448"/>
    </source>
</evidence>
<evidence type="ECO:0000256" key="4">
    <source>
        <dbReference type="ARBA" id="ARBA00023065"/>
    </source>
</evidence>
<dbReference type="CDD" id="cd14785">
    <property type="entry name" value="V-ATPase_C"/>
    <property type="match status" value="1"/>
</dbReference>
<dbReference type="EMBL" id="WIXP02000011">
    <property type="protein sequence ID" value="KAF6203079.1"/>
    <property type="molecule type" value="Genomic_DNA"/>
</dbReference>
<evidence type="ECO:0000256" key="1">
    <source>
        <dbReference type="ARBA" id="ARBA00006138"/>
    </source>
</evidence>
<dbReference type="Gene3D" id="3.30.70.100">
    <property type="match status" value="1"/>
</dbReference>
<dbReference type="Gene3D" id="3.30.70.1180">
    <property type="entry name" value="Vacuolar atp synthase subunit c, domain 1"/>
    <property type="match status" value="1"/>
</dbReference>
<dbReference type="InterPro" id="IPR004907">
    <property type="entry name" value="ATPase_V1-cplx_csu"/>
</dbReference>
<dbReference type="PANTHER" id="PTHR10137:SF0">
    <property type="entry name" value="V-TYPE PROTON ATPASE SUBUNIT C"/>
    <property type="match status" value="1"/>
</dbReference>
<comment type="function">
    <text evidence="5">Subunit of the V1 complex of vacuolar(H+)-ATPase (V-ATPase), a multisubunit enzyme composed of a peripheral complex (V1) that hydrolyzes ATP and a membrane integral complex (V0) that translocates protons. V-ATPase is responsible for acidifying and maintaining the pH of intracellular compartments and in some cell types, is targeted to the plasma membrane, where it is responsible for acidifying the extracellular environment. Subunit C is necessary for the assembly of the catalytic sector of the enzyme and is likely to have a specific function in its catalytic activity.</text>
</comment>
<comment type="similarity">
    <text evidence="1 5">Belongs to the V-ATPase C subunit family.</text>
</comment>
<evidence type="ECO:0000313" key="7">
    <source>
        <dbReference type="Proteomes" id="UP000466442"/>
    </source>
</evidence>
<comment type="caution">
    <text evidence="6">The sequence shown here is derived from an EMBL/GenBank/DDBJ whole genome shotgun (WGS) entry which is preliminary data.</text>
</comment>
<reference evidence="6" key="1">
    <citation type="journal article" date="2021" name="Mol. Ecol. Resour.">
        <title>Apolygus lucorum genome provides insights into omnivorousness and mesophyll feeding.</title>
        <authorList>
            <person name="Liu Y."/>
            <person name="Liu H."/>
            <person name="Wang H."/>
            <person name="Huang T."/>
            <person name="Liu B."/>
            <person name="Yang B."/>
            <person name="Yin L."/>
            <person name="Li B."/>
            <person name="Zhang Y."/>
            <person name="Zhang S."/>
            <person name="Jiang F."/>
            <person name="Zhang X."/>
            <person name="Ren Y."/>
            <person name="Wang B."/>
            <person name="Wang S."/>
            <person name="Lu Y."/>
            <person name="Wu K."/>
            <person name="Fan W."/>
            <person name="Wang G."/>
        </authorList>
    </citation>
    <scope>NUCLEOTIDE SEQUENCE</scope>
    <source>
        <strain evidence="6">12Hb</strain>
    </source>
</reference>
<dbReference type="Pfam" id="PF03223">
    <property type="entry name" value="V-ATPase_C"/>
    <property type="match status" value="1"/>
</dbReference>
<dbReference type="Gene3D" id="1.20.1460.10">
    <property type="entry name" value="subunit c (vma5p) of the yeast v-atpase, domain 2"/>
    <property type="match status" value="1"/>
</dbReference>
<keyword evidence="4 5" id="KW-0406">Ion transport</keyword>
<organism evidence="6 7">
    <name type="scientific">Apolygus lucorum</name>
    <name type="common">Small green plant bug</name>
    <name type="synonym">Lygocoris lucorum</name>
    <dbReference type="NCBI Taxonomy" id="248454"/>
    <lineage>
        <taxon>Eukaryota</taxon>
        <taxon>Metazoa</taxon>
        <taxon>Ecdysozoa</taxon>
        <taxon>Arthropoda</taxon>
        <taxon>Hexapoda</taxon>
        <taxon>Insecta</taxon>
        <taxon>Pterygota</taxon>
        <taxon>Neoptera</taxon>
        <taxon>Paraneoptera</taxon>
        <taxon>Hemiptera</taxon>
        <taxon>Heteroptera</taxon>
        <taxon>Panheteroptera</taxon>
        <taxon>Cimicomorpha</taxon>
        <taxon>Miridae</taxon>
        <taxon>Mirini</taxon>
        <taxon>Apolygus</taxon>
    </lineage>
</organism>
<dbReference type="PANTHER" id="PTHR10137">
    <property type="entry name" value="V-TYPE PROTON ATPASE SUBUNIT C"/>
    <property type="match status" value="1"/>
</dbReference>
<dbReference type="AlphaFoldDB" id="A0A8S9X3Q5"/>
<proteinExistence type="inferred from homology"/>
<dbReference type="InterPro" id="IPR036132">
    <property type="entry name" value="Vac_ATP_synth_c_sf"/>
</dbReference>
<keyword evidence="3 5" id="KW-0375">Hydrogen ion transport</keyword>
<dbReference type="Proteomes" id="UP000466442">
    <property type="component" value="Unassembled WGS sequence"/>
</dbReference>
<sequence length="420" mass="48697">MTERIQCWIISVPSGNSSADEAYQEVKDLVDRFKGCSAAKFNIPAMKGGAFNYLIKATEEVPKLETECEALVGRIGVNLATVLEKSMLEEHDAAVGDVSLKDYLLTFKWDFNKYPITQNLDTIFGLMRKQVKHVDQLRDAKVRKYMLVHELLNRCEKRRQGPLTTRNYLGDLVTEEDFILDSKFLKTLLVVVPRTLKDQWYNSYERLHEEIVPRSTKIITEEDDYVLFSVVVFGRCEKDLREISKKQGFFVRDYDYKDNEMFEFNQEISILYTENNRLQNPLTIWLKVHFGEIYAAYVHIKAVKVHIESILRYGPDKKHQAVVIFVDEHHVKKIRSVLQQKYSTPGELGTAGPKKKNKDASKYDEVVDSVEYYPYFLLFTGKLLSLTSCWTRNWVVRESSLALFSKLSPGISVWLSLEPV</sequence>
<keyword evidence="2 5" id="KW-0813">Transport</keyword>
<evidence type="ECO:0000313" key="6">
    <source>
        <dbReference type="EMBL" id="KAF6203079.1"/>
    </source>
</evidence>
<dbReference type="GO" id="GO:0046961">
    <property type="term" value="F:proton-transporting ATPase activity, rotational mechanism"/>
    <property type="evidence" value="ECO:0007669"/>
    <property type="project" value="InterPro"/>
</dbReference>
<protein>
    <recommendedName>
        <fullName evidence="5">V-type proton ATPase subunit C</fullName>
    </recommendedName>
</protein>
<name>A0A8S9X3Q5_APOLU</name>
<keyword evidence="7" id="KW-1185">Reference proteome</keyword>
<evidence type="ECO:0000256" key="3">
    <source>
        <dbReference type="ARBA" id="ARBA00022781"/>
    </source>
</evidence>
<accession>A0A8S9X3Q5</accession>
<gene>
    <name evidence="6" type="ORF">GE061_003492</name>
</gene>
<dbReference type="SUPFAM" id="SSF118203">
    <property type="entry name" value="Vacuolar ATP synthase subunit C"/>
    <property type="match status" value="1"/>
</dbReference>
<comment type="subunit">
    <text evidence="5">V-ATPase is a heteromultimeric enzyme made up of two complexes: the ATP-hydrolytic V1 complex and the proton translocation V0 complex. The V1 complex consists of three catalytic AB heterodimers that form a heterohexamer, three peripheral stalks each consisting of EG heterodimers, one central rotor including subunits D and F, and the regulatory subunits C and H. The proton translocation complex V0 consists of the proton transport subunit a, a ring of proteolipid subunits c9c'', rotary subunit d, subunits e and f, and two accessory subunits.</text>
</comment>
<dbReference type="OrthoDB" id="6605928at2759"/>
<evidence type="ECO:0000256" key="5">
    <source>
        <dbReference type="RuleBase" id="RU364010"/>
    </source>
</evidence>